<comment type="cofactor">
    <cofactor evidence="1">
        <name>FAD</name>
        <dbReference type="ChEBI" id="CHEBI:57692"/>
    </cofactor>
</comment>
<evidence type="ECO:0000259" key="6">
    <source>
        <dbReference type="PROSITE" id="PS51387"/>
    </source>
</evidence>
<proteinExistence type="inferred from homology"/>
<feature type="domain" description="FAD-binding PCMH-type" evidence="6">
    <location>
        <begin position="34"/>
        <end position="214"/>
    </location>
</feature>
<evidence type="ECO:0000256" key="4">
    <source>
        <dbReference type="ARBA" id="ARBA00022827"/>
    </source>
</evidence>
<keyword evidence="8" id="KW-1185">Reference proteome</keyword>
<gene>
    <name evidence="7" type="ORF">HCU74_03970</name>
</gene>
<dbReference type="Pfam" id="PF01565">
    <property type="entry name" value="FAD_binding_4"/>
    <property type="match status" value="1"/>
</dbReference>
<accession>A0ABX1GC82</accession>
<dbReference type="Gene3D" id="3.30.465.10">
    <property type="match status" value="1"/>
</dbReference>
<dbReference type="InterPro" id="IPR004113">
    <property type="entry name" value="FAD-bd_oxidored_4_C"/>
</dbReference>
<dbReference type="PANTHER" id="PTHR43716">
    <property type="entry name" value="D-2-HYDROXYGLUTARATE DEHYDROGENASE, MITOCHONDRIAL"/>
    <property type="match status" value="1"/>
</dbReference>
<evidence type="ECO:0000256" key="1">
    <source>
        <dbReference type="ARBA" id="ARBA00001974"/>
    </source>
</evidence>
<evidence type="ECO:0000256" key="3">
    <source>
        <dbReference type="ARBA" id="ARBA00022630"/>
    </source>
</evidence>
<reference evidence="7 8" key="1">
    <citation type="submission" date="2020-04" db="EMBL/GenBank/DDBJ databases">
        <authorList>
            <person name="Yoon J."/>
        </authorList>
    </citation>
    <scope>NUCLEOTIDE SEQUENCE [LARGE SCALE GENOMIC DNA]</scope>
    <source>
        <strain evidence="7 8">KMU-166</strain>
    </source>
</reference>
<comment type="similarity">
    <text evidence="2">Belongs to the FAD-binding oxidoreductase/transferase type 4 family.</text>
</comment>
<dbReference type="InterPro" id="IPR051264">
    <property type="entry name" value="FAD-oxidored/transferase_4"/>
</dbReference>
<evidence type="ECO:0000256" key="5">
    <source>
        <dbReference type="ARBA" id="ARBA00023002"/>
    </source>
</evidence>
<dbReference type="InterPro" id="IPR016164">
    <property type="entry name" value="FAD-linked_Oxase-like_C"/>
</dbReference>
<dbReference type="PANTHER" id="PTHR43716:SF1">
    <property type="entry name" value="D-2-HYDROXYGLUTARATE DEHYDROGENASE, MITOCHONDRIAL"/>
    <property type="match status" value="1"/>
</dbReference>
<dbReference type="SUPFAM" id="SSF55103">
    <property type="entry name" value="FAD-linked oxidases, C-terminal domain"/>
    <property type="match status" value="1"/>
</dbReference>
<dbReference type="Pfam" id="PF02913">
    <property type="entry name" value="FAD-oxidase_C"/>
    <property type="match status" value="1"/>
</dbReference>
<keyword evidence="3" id="KW-0285">Flavoprotein</keyword>
<dbReference type="Gene3D" id="3.30.70.2740">
    <property type="match status" value="1"/>
</dbReference>
<dbReference type="InterPro" id="IPR016171">
    <property type="entry name" value="Vanillyl_alc_oxidase_C-sub2"/>
</dbReference>
<evidence type="ECO:0000256" key="2">
    <source>
        <dbReference type="ARBA" id="ARBA00008000"/>
    </source>
</evidence>
<dbReference type="PROSITE" id="PS51387">
    <property type="entry name" value="FAD_PCMH"/>
    <property type="match status" value="1"/>
</dbReference>
<sequence>MDRTDFIDRLRQIVGERGLLEGDEVSSRYPGYFMEKVESRLMVRPASTDEVSEVLRLCNEQDQSVVTQGGMSGWVRATQTEADDLILSMERMNGIEELDTVNRTVVVQAGVVLQSLQESLEEQGLIFPLDLGGRGSCQVGGNAATNAGGIRVIRYGMMRSLVLGLEAVMADGTVISSMNKMLKNNSGYDIKQLFLGSEGTLGVITRLVLRLFEQPSSENAAMVALRDFDSVARFLRFMDSRLGGKLSAFEVLDASFYGINTGPGRERPPIEGDYPFYVITEALGFDSTIDDPQFERVLMAALEEGIIADAVVPKSQTERHAIWQLRENLEHVVSDLQPFQAFDVSMPVGDMESYMQAVTARFKASWPDGKLCFLGHVGDGNLHIAVGCGSNAAGARREVEHCVYEPLASIGGSISAEHGIGLEKKDFLSLSRTREELELMQLLKRCMDPRGILNPGKVFDLTR</sequence>
<dbReference type="Proteomes" id="UP000765845">
    <property type="component" value="Unassembled WGS sequence"/>
</dbReference>
<dbReference type="Gene3D" id="3.30.70.2190">
    <property type="match status" value="1"/>
</dbReference>
<keyword evidence="4" id="KW-0274">FAD</keyword>
<dbReference type="InterPro" id="IPR006094">
    <property type="entry name" value="Oxid_FAD_bind_N"/>
</dbReference>
<evidence type="ECO:0000313" key="8">
    <source>
        <dbReference type="Proteomes" id="UP000765845"/>
    </source>
</evidence>
<dbReference type="InterPro" id="IPR016166">
    <property type="entry name" value="FAD-bd_PCMH"/>
</dbReference>
<dbReference type="EMBL" id="JAAWWK010000001">
    <property type="protein sequence ID" value="NKI16575.1"/>
    <property type="molecule type" value="Genomic_DNA"/>
</dbReference>
<comment type="caution">
    <text evidence="7">The sequence shown here is derived from an EMBL/GenBank/DDBJ whole genome shotgun (WGS) entry which is preliminary data.</text>
</comment>
<dbReference type="Gene3D" id="1.10.45.10">
    <property type="entry name" value="Vanillyl-alcohol Oxidase, Chain A, domain 4"/>
    <property type="match status" value="1"/>
</dbReference>
<dbReference type="InterPro" id="IPR036318">
    <property type="entry name" value="FAD-bd_PCMH-like_sf"/>
</dbReference>
<dbReference type="SUPFAM" id="SSF56176">
    <property type="entry name" value="FAD-binding/transporter-associated domain-like"/>
    <property type="match status" value="1"/>
</dbReference>
<organism evidence="7 8">
    <name type="scientific">Spongiibacter thalassae</name>
    <dbReference type="NCBI Taxonomy" id="2721624"/>
    <lineage>
        <taxon>Bacteria</taxon>
        <taxon>Pseudomonadati</taxon>
        <taxon>Pseudomonadota</taxon>
        <taxon>Gammaproteobacteria</taxon>
        <taxon>Cellvibrionales</taxon>
        <taxon>Spongiibacteraceae</taxon>
        <taxon>Spongiibacter</taxon>
    </lineage>
</organism>
<protein>
    <submittedName>
        <fullName evidence="7">FAD-binding oxidoreductase</fullName>
    </submittedName>
</protein>
<name>A0ABX1GC82_9GAMM</name>
<evidence type="ECO:0000313" key="7">
    <source>
        <dbReference type="EMBL" id="NKI16575.1"/>
    </source>
</evidence>
<keyword evidence="5" id="KW-0560">Oxidoreductase</keyword>
<dbReference type="Gene3D" id="3.30.43.10">
    <property type="entry name" value="Uridine Diphospho-n-acetylenolpyruvylglucosamine Reductase, domain 2"/>
    <property type="match status" value="1"/>
</dbReference>
<dbReference type="InterPro" id="IPR016167">
    <property type="entry name" value="FAD-bd_PCMH_sub1"/>
</dbReference>
<dbReference type="InterPro" id="IPR016169">
    <property type="entry name" value="FAD-bd_PCMH_sub2"/>
</dbReference>